<feature type="transmembrane region" description="Helical" evidence="1">
    <location>
        <begin position="30"/>
        <end position="55"/>
    </location>
</feature>
<keyword evidence="1" id="KW-1133">Transmembrane helix</keyword>
<name>A0A4Y6I613_9MOLU</name>
<protein>
    <submittedName>
        <fullName evidence="2">DUF4231 domain-containing protein</fullName>
    </submittedName>
</protein>
<keyword evidence="1" id="KW-0472">Membrane</keyword>
<dbReference type="AlphaFoldDB" id="A0A4Y6I613"/>
<evidence type="ECO:0000256" key="1">
    <source>
        <dbReference type="SAM" id="Phobius"/>
    </source>
</evidence>
<accession>A0A4Y6I613</accession>
<dbReference type="Proteomes" id="UP000315201">
    <property type="component" value="Chromosome"/>
</dbReference>
<gene>
    <name evidence="2" type="ORF">FIV53_00190</name>
</gene>
<dbReference type="RefSeq" id="WP_208664815.1">
    <property type="nucleotide sequence ID" value="NZ_CP041147.1"/>
</dbReference>
<sequence>MLFSHKDTPASAFDNIYKSINNYTYFYGGLYYFLNSISILATFFNGIIAIIFLAGTVKYENNVFTTFLNEPSSNFVILSAIVNSIIAFISGILSFFVINKKYLFYKAKKNLLKFEKLYYRSKLYIYKDLEKLDAQFLLYKRALNLIEFDRFKTYDLKGKHNETHK</sequence>
<dbReference type="EMBL" id="CP041147">
    <property type="protein sequence ID" value="QDF64747.1"/>
    <property type="molecule type" value="Genomic_DNA"/>
</dbReference>
<proteinExistence type="predicted"/>
<organism evidence="2 3">
    <name type="scientific">Mycoplasma nasistruthionis</name>
    <dbReference type="NCBI Taxonomy" id="353852"/>
    <lineage>
        <taxon>Bacteria</taxon>
        <taxon>Bacillati</taxon>
        <taxon>Mycoplasmatota</taxon>
        <taxon>Mollicutes</taxon>
        <taxon>Mycoplasmataceae</taxon>
        <taxon>Mycoplasma</taxon>
    </lineage>
</organism>
<reference evidence="2 3" key="1">
    <citation type="submission" date="2019-06" db="EMBL/GenBank/DDBJ databases">
        <title>Mycoplasma nasistruthionis sp. nov. str Ms03.</title>
        <authorList>
            <person name="Botes A."/>
        </authorList>
    </citation>
    <scope>NUCLEOTIDE SEQUENCE [LARGE SCALE GENOMIC DNA]</scope>
    <source>
        <strain evidence="2 3">Ms03</strain>
    </source>
</reference>
<keyword evidence="1" id="KW-0812">Transmembrane</keyword>
<dbReference type="InterPro" id="IPR025325">
    <property type="entry name" value="DUF4231"/>
</dbReference>
<evidence type="ECO:0000313" key="3">
    <source>
        <dbReference type="Proteomes" id="UP000315201"/>
    </source>
</evidence>
<feature type="transmembrane region" description="Helical" evidence="1">
    <location>
        <begin position="75"/>
        <end position="98"/>
    </location>
</feature>
<dbReference type="Pfam" id="PF14015">
    <property type="entry name" value="DUF4231"/>
    <property type="match status" value="1"/>
</dbReference>
<evidence type="ECO:0000313" key="2">
    <source>
        <dbReference type="EMBL" id="QDF64747.1"/>
    </source>
</evidence>
<keyword evidence="3" id="KW-1185">Reference proteome</keyword>